<dbReference type="EMBL" id="KT698852">
    <property type="protein sequence ID" value="AMB43043.1"/>
    <property type="molecule type" value="Genomic_DNA"/>
</dbReference>
<sequence>MRPQVYLGFLLQVKITEEFKNAFNFVEPSFTVHFLKICMEEFYVIWDLEYCYGYHMYVGALPSADYLQFTLFVAGKEHNGHCWTELKDFASIFEKNLRFHYRELAREKGLDIDCSQLTVSPLENWMSHE</sequence>
<name>A0A1B0UHZ0_9ADEN</name>
<accession>A0A1B0UHZ0</accession>
<organism evidence="1 2">
    <name type="scientific">Bat mastadenovirus WIV13</name>
    <dbReference type="NCBI Taxonomy" id="1788435"/>
    <lineage>
        <taxon>Viruses</taxon>
        <taxon>Varidnaviria</taxon>
        <taxon>Bamfordvirae</taxon>
        <taxon>Preplasmiviricota</taxon>
        <taxon>Polisuviricotina</taxon>
        <taxon>Pharingeaviricetes</taxon>
        <taxon>Rowavirales</taxon>
        <taxon>Adenoviridae</taxon>
        <taxon>Mastadenovirus</taxon>
        <taxon>Mastadenovirus humile</taxon>
        <taxon>Bat mastadenovirus E</taxon>
    </lineage>
</organism>
<reference evidence="1 2" key="1">
    <citation type="submission" date="2015-08" db="EMBL/GenBank/DDBJ databases">
        <title>Isolation and characterization of novel bat adenoviruses with diverse genome sizes, low GC contents or extremely long E3 ORFs.</title>
        <authorList>
            <person name="Tan B."/>
            <person name="Yang X.-L."/>
            <person name="Ge X.-Y."/>
            <person name="Peng C."/>
            <person name="Zhang Y.-Z."/>
            <person name="Zhang L.-B."/>
            <person name="Shi Z.-L."/>
        </authorList>
    </citation>
    <scope>NUCLEOTIDE SEQUENCE [LARGE SCALE GENOMIC DNA]</scope>
    <source>
        <strain evidence="1">WIV13</strain>
    </source>
</reference>
<keyword evidence="2" id="KW-1185">Reference proteome</keyword>
<dbReference type="Proteomes" id="UP000108481">
    <property type="component" value="Segment"/>
</dbReference>
<protein>
    <submittedName>
        <fullName evidence="1">E4 ORF2</fullName>
    </submittedName>
</protein>
<dbReference type="GeneID" id="28715688"/>
<evidence type="ECO:0000313" key="2">
    <source>
        <dbReference type="Proteomes" id="UP000108481"/>
    </source>
</evidence>
<dbReference type="RefSeq" id="YP_009272943.1">
    <property type="nucleotide sequence ID" value="NC_030874.1"/>
</dbReference>
<dbReference type="KEGG" id="vg:28715688"/>
<evidence type="ECO:0000313" key="1">
    <source>
        <dbReference type="EMBL" id="AMB43043.1"/>
    </source>
</evidence>
<proteinExistence type="predicted"/>
<dbReference type="OrthoDB" id="36698at10239"/>